<proteinExistence type="predicted"/>
<comment type="caution">
    <text evidence="1">The sequence shown here is derived from an EMBL/GenBank/DDBJ whole genome shotgun (WGS) entry which is preliminary data.</text>
</comment>
<name>A0A940SJQ4_9BACI</name>
<sequence>MEERIVEVNGFVGPSYKDGFFGFRYNQQLVPNYIGDHYGSVYHLNMSMIESLATDFPAYVLAFDPKIDKISEWGPQTEVGLCKLMMDGKMQLIRKNEIGEEILIRFIWDGPIWIPKNRPTKRK</sequence>
<evidence type="ECO:0000313" key="2">
    <source>
        <dbReference type="Proteomes" id="UP000682134"/>
    </source>
</evidence>
<dbReference type="RefSeq" id="WP_209404390.1">
    <property type="nucleotide sequence ID" value="NZ_JAGIYQ010000004.1"/>
</dbReference>
<accession>A0A940SJQ4</accession>
<dbReference type="AlphaFoldDB" id="A0A940SJQ4"/>
<dbReference type="Proteomes" id="UP000682134">
    <property type="component" value="Unassembled WGS sequence"/>
</dbReference>
<organism evidence="1 2">
    <name type="scientific">Gottfriedia endophytica</name>
    <dbReference type="NCBI Taxonomy" id="2820819"/>
    <lineage>
        <taxon>Bacteria</taxon>
        <taxon>Bacillati</taxon>
        <taxon>Bacillota</taxon>
        <taxon>Bacilli</taxon>
        <taxon>Bacillales</taxon>
        <taxon>Bacillaceae</taxon>
        <taxon>Gottfriedia</taxon>
    </lineage>
</organism>
<evidence type="ECO:0000313" key="1">
    <source>
        <dbReference type="EMBL" id="MBP0725149.1"/>
    </source>
</evidence>
<gene>
    <name evidence="1" type="ORF">J5Y03_08075</name>
</gene>
<dbReference type="EMBL" id="JAGIYQ010000004">
    <property type="protein sequence ID" value="MBP0725149.1"/>
    <property type="molecule type" value="Genomic_DNA"/>
</dbReference>
<protein>
    <submittedName>
        <fullName evidence="1">Uncharacterized protein</fullName>
    </submittedName>
</protein>
<keyword evidence="2" id="KW-1185">Reference proteome</keyword>
<reference evidence="1" key="1">
    <citation type="submission" date="2021-04" db="EMBL/GenBank/DDBJ databases">
        <title>Genome seq and assembly of Bacillus sp.</title>
        <authorList>
            <person name="Chhetri G."/>
        </authorList>
    </citation>
    <scope>NUCLEOTIDE SEQUENCE</scope>
    <source>
        <strain evidence="1">RG28</strain>
    </source>
</reference>